<dbReference type="Pfam" id="PF00570">
    <property type="entry name" value="HRDC"/>
    <property type="match status" value="1"/>
</dbReference>
<dbReference type="EC" id="3.1.13.5" evidence="2"/>
<evidence type="ECO:0000313" key="2">
    <source>
        <dbReference type="EMBL" id="KAA1260018.1"/>
    </source>
</evidence>
<dbReference type="PANTHER" id="PTHR47649:SF1">
    <property type="entry name" value="RIBONUCLEASE D"/>
    <property type="match status" value="1"/>
</dbReference>
<dbReference type="InterPro" id="IPR002562">
    <property type="entry name" value="3'-5'_exonuclease_dom"/>
</dbReference>
<dbReference type="Proteomes" id="UP000322699">
    <property type="component" value="Unassembled WGS sequence"/>
</dbReference>
<comment type="caution">
    <text evidence="2">The sequence shown here is derived from an EMBL/GenBank/DDBJ whole genome shotgun (WGS) entry which is preliminary data.</text>
</comment>
<evidence type="ECO:0000313" key="3">
    <source>
        <dbReference type="Proteomes" id="UP000322699"/>
    </source>
</evidence>
<dbReference type="InterPro" id="IPR002121">
    <property type="entry name" value="HRDC_dom"/>
</dbReference>
<dbReference type="InterPro" id="IPR012337">
    <property type="entry name" value="RNaseH-like_sf"/>
</dbReference>
<dbReference type="SMART" id="SM00474">
    <property type="entry name" value="35EXOc"/>
    <property type="match status" value="1"/>
</dbReference>
<dbReference type="InterPro" id="IPR044876">
    <property type="entry name" value="HRDC_dom_sf"/>
</dbReference>
<keyword evidence="3" id="KW-1185">Reference proteome</keyword>
<dbReference type="PROSITE" id="PS50967">
    <property type="entry name" value="HRDC"/>
    <property type="match status" value="1"/>
</dbReference>
<dbReference type="GO" id="GO:0008408">
    <property type="term" value="F:3'-5' exonuclease activity"/>
    <property type="evidence" value="ECO:0007669"/>
    <property type="project" value="InterPro"/>
</dbReference>
<sequence>MKYESINTPQHLQAFCDEIADCPRIGFDTEFVSEDTYRPQLSLIQVVAGDRLAIIDPVEVPDTGPFWELLSTPGRVVIAHAAREEIRFCFRYSGKTIAGLFDTQLAAGFVGMEYPASLGTLVQRLVNKTLPKGETRTNWMRRPLTEDQITYALHDVTDLFEMHDKLLAMAEKLDRVRWIDEETEVLQQKVVTAETSENWRRVSGASGLKPRQLEAVRHIWKWREEQAKKLDRLPRRVLRDDLLVELAKKGSPDPKKIRSIRGMERRNLNDQYAAIGQAIQAALDTDEDDLPKRPRGSRRVVSPMLSQFLSTSIACISRQHKLAPPIVGNADNVRELLGYELDRRPGDSKPSLLKGWRGEIVGTTFRRILSGELAIRVADVKESQPLEFFEAE</sequence>
<dbReference type="RefSeq" id="WP_068266920.1">
    <property type="nucleotide sequence ID" value="NZ_LWSK01000138.1"/>
</dbReference>
<dbReference type="GO" id="GO:0003676">
    <property type="term" value="F:nucleic acid binding"/>
    <property type="evidence" value="ECO:0007669"/>
    <property type="project" value="InterPro"/>
</dbReference>
<dbReference type="Pfam" id="PF01612">
    <property type="entry name" value="DNA_pol_A_exo1"/>
    <property type="match status" value="1"/>
</dbReference>
<dbReference type="OrthoDB" id="9800549at2"/>
<organism evidence="2 3">
    <name type="scientific">Rubripirellula obstinata</name>
    <dbReference type="NCBI Taxonomy" id="406547"/>
    <lineage>
        <taxon>Bacteria</taxon>
        <taxon>Pseudomonadati</taxon>
        <taxon>Planctomycetota</taxon>
        <taxon>Planctomycetia</taxon>
        <taxon>Pirellulales</taxon>
        <taxon>Pirellulaceae</taxon>
        <taxon>Rubripirellula</taxon>
    </lineage>
</organism>
<gene>
    <name evidence="2" type="primary">rnd</name>
    <name evidence="2" type="ORF">LF1_25560</name>
</gene>
<dbReference type="PANTHER" id="PTHR47649">
    <property type="entry name" value="RIBONUCLEASE D"/>
    <property type="match status" value="1"/>
</dbReference>
<reference evidence="2 3" key="1">
    <citation type="submission" date="2019-08" db="EMBL/GenBank/DDBJ databases">
        <title>Deep-cultivation of Planctomycetes and their phenomic and genomic characterization uncovers novel biology.</title>
        <authorList>
            <person name="Wiegand S."/>
            <person name="Jogler M."/>
            <person name="Boedeker C."/>
            <person name="Pinto D."/>
            <person name="Vollmers J."/>
            <person name="Rivas-Marin E."/>
            <person name="Kohn T."/>
            <person name="Peeters S.H."/>
            <person name="Heuer A."/>
            <person name="Rast P."/>
            <person name="Oberbeckmann S."/>
            <person name="Bunk B."/>
            <person name="Jeske O."/>
            <person name="Meyerdierks A."/>
            <person name="Storesund J.E."/>
            <person name="Kallscheuer N."/>
            <person name="Luecker S."/>
            <person name="Lage O.M."/>
            <person name="Pohl T."/>
            <person name="Merkel B.J."/>
            <person name="Hornburger P."/>
            <person name="Mueller R.-W."/>
            <person name="Bruemmer F."/>
            <person name="Labrenz M."/>
            <person name="Spormann A.M."/>
            <person name="Op Den Camp H."/>
            <person name="Overmann J."/>
            <person name="Amann R."/>
            <person name="Jetten M.S.M."/>
            <person name="Mascher T."/>
            <person name="Medema M.H."/>
            <person name="Devos D.P."/>
            <person name="Kaster A.-K."/>
            <person name="Ovreas L."/>
            <person name="Rohde M."/>
            <person name="Galperin M.Y."/>
            <person name="Jogler C."/>
        </authorList>
    </citation>
    <scope>NUCLEOTIDE SEQUENCE [LARGE SCALE GENOMIC DNA]</scope>
    <source>
        <strain evidence="2 3">LF1</strain>
    </source>
</reference>
<dbReference type="GO" id="GO:0000166">
    <property type="term" value="F:nucleotide binding"/>
    <property type="evidence" value="ECO:0007669"/>
    <property type="project" value="InterPro"/>
</dbReference>
<dbReference type="SUPFAM" id="SSF53098">
    <property type="entry name" value="Ribonuclease H-like"/>
    <property type="match status" value="1"/>
</dbReference>
<dbReference type="InterPro" id="IPR010997">
    <property type="entry name" value="HRDC-like_sf"/>
</dbReference>
<dbReference type="SMART" id="SM00341">
    <property type="entry name" value="HRDC"/>
    <property type="match status" value="1"/>
</dbReference>
<feature type="domain" description="HRDC" evidence="1">
    <location>
        <begin position="209"/>
        <end position="289"/>
    </location>
</feature>
<dbReference type="GO" id="GO:0033890">
    <property type="term" value="F:ribonuclease D activity"/>
    <property type="evidence" value="ECO:0007669"/>
    <property type="project" value="UniProtKB-EC"/>
</dbReference>
<dbReference type="GO" id="GO:0006139">
    <property type="term" value="P:nucleobase-containing compound metabolic process"/>
    <property type="evidence" value="ECO:0007669"/>
    <property type="project" value="InterPro"/>
</dbReference>
<dbReference type="InterPro" id="IPR051086">
    <property type="entry name" value="RNase_D-like"/>
</dbReference>
<evidence type="ECO:0000259" key="1">
    <source>
        <dbReference type="PROSITE" id="PS50967"/>
    </source>
</evidence>
<dbReference type="SUPFAM" id="SSF47819">
    <property type="entry name" value="HRDC-like"/>
    <property type="match status" value="2"/>
</dbReference>
<dbReference type="CDD" id="cd06142">
    <property type="entry name" value="RNaseD_exo"/>
    <property type="match status" value="1"/>
</dbReference>
<dbReference type="InterPro" id="IPR036397">
    <property type="entry name" value="RNaseH_sf"/>
</dbReference>
<proteinExistence type="predicted"/>
<dbReference type="Gene3D" id="1.10.150.80">
    <property type="entry name" value="HRDC domain"/>
    <property type="match status" value="1"/>
</dbReference>
<protein>
    <submittedName>
        <fullName evidence="2">Ribonuclease D</fullName>
        <ecNumber evidence="2">3.1.13.5</ecNumber>
    </submittedName>
</protein>
<accession>A0A5B1CFP2</accession>
<name>A0A5B1CFP2_9BACT</name>
<dbReference type="Gene3D" id="3.30.420.10">
    <property type="entry name" value="Ribonuclease H-like superfamily/Ribonuclease H"/>
    <property type="match status" value="1"/>
</dbReference>
<dbReference type="AlphaFoldDB" id="A0A5B1CFP2"/>
<dbReference type="EMBL" id="VRLW01000001">
    <property type="protein sequence ID" value="KAA1260018.1"/>
    <property type="molecule type" value="Genomic_DNA"/>
</dbReference>
<keyword evidence="2" id="KW-0378">Hydrolase</keyword>